<reference evidence="5" key="1">
    <citation type="submission" date="2022-06" db="EMBL/GenBank/DDBJ databases">
        <title>Genome sequencing of Brevibacillus sp. BB3-R1.</title>
        <authorList>
            <person name="Heo J."/>
            <person name="Lee D."/>
            <person name="Won M."/>
            <person name="Han B.-H."/>
            <person name="Hong S.-B."/>
            <person name="Kwon S.-W."/>
        </authorList>
    </citation>
    <scope>NUCLEOTIDE SEQUENCE</scope>
    <source>
        <strain evidence="5">BB3-R1</strain>
    </source>
</reference>
<evidence type="ECO:0000313" key="6">
    <source>
        <dbReference type="Proteomes" id="UP001056500"/>
    </source>
</evidence>
<dbReference type="PRINTS" id="PR00598">
    <property type="entry name" value="HTHMARR"/>
</dbReference>
<gene>
    <name evidence="5" type="ORF">NDK47_03640</name>
</gene>
<keyword evidence="6" id="KW-1185">Reference proteome</keyword>
<dbReference type="InterPro" id="IPR000835">
    <property type="entry name" value="HTH_MarR-typ"/>
</dbReference>
<dbReference type="InterPro" id="IPR023187">
    <property type="entry name" value="Tscrpt_reg_MarR-type_CS"/>
</dbReference>
<sequence length="146" mass="16921">MDVLRYESIGFLLGVTYRRISHFVSIRLRELDLTPEQFAVLLRLREQDGINQKEIAARTAKDQPTTARILDVLLRKELIEKKVSEADRRAFLIYLTEKGKAFTEQAIPLEEQALKEMLAGIDPEHLQLFKEILLTIQTNINQDITE</sequence>
<evidence type="ECO:0000256" key="3">
    <source>
        <dbReference type="ARBA" id="ARBA00023163"/>
    </source>
</evidence>
<keyword evidence="2" id="KW-0238">DNA-binding</keyword>
<keyword evidence="1" id="KW-0805">Transcription regulation</keyword>
<dbReference type="InterPro" id="IPR036388">
    <property type="entry name" value="WH-like_DNA-bd_sf"/>
</dbReference>
<evidence type="ECO:0000313" key="5">
    <source>
        <dbReference type="EMBL" id="USG66410.1"/>
    </source>
</evidence>
<evidence type="ECO:0000256" key="1">
    <source>
        <dbReference type="ARBA" id="ARBA00023015"/>
    </source>
</evidence>
<accession>A0ABY4WGX7</accession>
<organism evidence="5 6">
    <name type="scientific">Brevibacillus ruminantium</name>
    <dbReference type="NCBI Taxonomy" id="2950604"/>
    <lineage>
        <taxon>Bacteria</taxon>
        <taxon>Bacillati</taxon>
        <taxon>Bacillota</taxon>
        <taxon>Bacilli</taxon>
        <taxon>Bacillales</taxon>
        <taxon>Paenibacillaceae</taxon>
        <taxon>Brevibacillus</taxon>
    </lineage>
</organism>
<dbReference type="Proteomes" id="UP001056500">
    <property type="component" value="Chromosome"/>
</dbReference>
<dbReference type="EMBL" id="CP098755">
    <property type="protein sequence ID" value="USG66410.1"/>
    <property type="molecule type" value="Genomic_DNA"/>
</dbReference>
<dbReference type="SUPFAM" id="SSF46785">
    <property type="entry name" value="Winged helix' DNA-binding domain"/>
    <property type="match status" value="1"/>
</dbReference>
<dbReference type="PANTHER" id="PTHR42756:SF1">
    <property type="entry name" value="TRANSCRIPTIONAL REPRESSOR OF EMRAB OPERON"/>
    <property type="match status" value="1"/>
</dbReference>
<dbReference type="Pfam" id="PF01047">
    <property type="entry name" value="MarR"/>
    <property type="match status" value="1"/>
</dbReference>
<dbReference type="InterPro" id="IPR036390">
    <property type="entry name" value="WH_DNA-bd_sf"/>
</dbReference>
<proteinExistence type="predicted"/>
<name>A0ABY4WGX7_9BACL</name>
<dbReference type="SMART" id="SM00347">
    <property type="entry name" value="HTH_MARR"/>
    <property type="match status" value="1"/>
</dbReference>
<protein>
    <submittedName>
        <fullName evidence="5">MarR family transcriptional regulator</fullName>
    </submittedName>
</protein>
<dbReference type="PROSITE" id="PS50995">
    <property type="entry name" value="HTH_MARR_2"/>
    <property type="match status" value="1"/>
</dbReference>
<dbReference type="PANTHER" id="PTHR42756">
    <property type="entry name" value="TRANSCRIPTIONAL REGULATOR, MARR"/>
    <property type="match status" value="1"/>
</dbReference>
<evidence type="ECO:0000256" key="2">
    <source>
        <dbReference type="ARBA" id="ARBA00023125"/>
    </source>
</evidence>
<evidence type="ECO:0000259" key="4">
    <source>
        <dbReference type="PROSITE" id="PS50995"/>
    </source>
</evidence>
<keyword evidence="3" id="KW-0804">Transcription</keyword>
<dbReference type="Gene3D" id="1.10.10.10">
    <property type="entry name" value="Winged helix-like DNA-binding domain superfamily/Winged helix DNA-binding domain"/>
    <property type="match status" value="1"/>
</dbReference>
<feature type="domain" description="HTH marR-type" evidence="4">
    <location>
        <begin position="1"/>
        <end position="138"/>
    </location>
</feature>
<dbReference type="PROSITE" id="PS01117">
    <property type="entry name" value="HTH_MARR_1"/>
    <property type="match status" value="1"/>
</dbReference>
<dbReference type="RefSeq" id="WP_251873560.1">
    <property type="nucleotide sequence ID" value="NZ_CP098755.1"/>
</dbReference>